<dbReference type="AlphaFoldDB" id="A0A7W5C8S6"/>
<dbReference type="EMBL" id="JACHXW010000008">
    <property type="protein sequence ID" value="MBB3153097.1"/>
    <property type="molecule type" value="Genomic_DNA"/>
</dbReference>
<dbReference type="InterPro" id="IPR010559">
    <property type="entry name" value="Sig_transdc_His_kin_internal"/>
</dbReference>
<reference evidence="9 10" key="1">
    <citation type="submission" date="2020-08" db="EMBL/GenBank/DDBJ databases">
        <title>Genomic Encyclopedia of Type Strains, Phase III (KMG-III): the genomes of soil and plant-associated and newly described type strains.</title>
        <authorList>
            <person name="Whitman W."/>
        </authorList>
    </citation>
    <scope>NUCLEOTIDE SEQUENCE [LARGE SCALE GENOMIC DNA]</scope>
    <source>
        <strain evidence="9 10">CECT 8234</strain>
    </source>
</reference>
<dbReference type="GO" id="GO:0005886">
    <property type="term" value="C:plasma membrane"/>
    <property type="evidence" value="ECO:0007669"/>
    <property type="project" value="UniProtKB-SubCell"/>
</dbReference>
<evidence type="ECO:0000256" key="2">
    <source>
        <dbReference type="ARBA" id="ARBA00022475"/>
    </source>
</evidence>
<keyword evidence="2" id="KW-1003">Cell membrane</keyword>
<name>A0A7W5C8S6_9BACL</name>
<dbReference type="Gene3D" id="3.30.565.10">
    <property type="entry name" value="Histidine kinase-like ATPase, C-terminal domain"/>
    <property type="match status" value="1"/>
</dbReference>
<keyword evidence="5 9" id="KW-0418">Kinase</keyword>
<evidence type="ECO:0000259" key="8">
    <source>
        <dbReference type="PROSITE" id="PS50885"/>
    </source>
</evidence>
<proteinExistence type="predicted"/>
<feature type="transmembrane region" description="Helical" evidence="7">
    <location>
        <begin position="298"/>
        <end position="323"/>
    </location>
</feature>
<dbReference type="PANTHER" id="PTHR34220:SF7">
    <property type="entry name" value="SENSOR HISTIDINE KINASE YPDA"/>
    <property type="match status" value="1"/>
</dbReference>
<feature type="domain" description="HAMP" evidence="8">
    <location>
        <begin position="320"/>
        <end position="372"/>
    </location>
</feature>
<dbReference type="Gene3D" id="6.10.340.10">
    <property type="match status" value="1"/>
</dbReference>
<dbReference type="PROSITE" id="PS50885">
    <property type="entry name" value="HAMP"/>
    <property type="match status" value="1"/>
</dbReference>
<dbReference type="PANTHER" id="PTHR34220">
    <property type="entry name" value="SENSOR HISTIDINE KINASE YPDA"/>
    <property type="match status" value="1"/>
</dbReference>
<evidence type="ECO:0000256" key="4">
    <source>
        <dbReference type="ARBA" id="ARBA00022679"/>
    </source>
</evidence>
<dbReference type="InterPro" id="IPR003660">
    <property type="entry name" value="HAMP_dom"/>
</dbReference>
<comment type="caution">
    <text evidence="9">The sequence shown here is derived from an EMBL/GenBank/DDBJ whole genome shotgun (WGS) entry which is preliminary data.</text>
</comment>
<evidence type="ECO:0000256" key="1">
    <source>
        <dbReference type="ARBA" id="ARBA00004651"/>
    </source>
</evidence>
<dbReference type="Pfam" id="PF02518">
    <property type="entry name" value="HATPase_c"/>
    <property type="match status" value="1"/>
</dbReference>
<dbReference type="CDD" id="cd06225">
    <property type="entry name" value="HAMP"/>
    <property type="match status" value="1"/>
</dbReference>
<keyword evidence="4 9" id="KW-0808">Transferase</keyword>
<evidence type="ECO:0000256" key="5">
    <source>
        <dbReference type="ARBA" id="ARBA00022777"/>
    </source>
</evidence>
<dbReference type="Proteomes" id="UP000518605">
    <property type="component" value="Unassembled WGS sequence"/>
</dbReference>
<dbReference type="Pfam" id="PF00672">
    <property type="entry name" value="HAMP"/>
    <property type="match status" value="1"/>
</dbReference>
<evidence type="ECO:0000256" key="6">
    <source>
        <dbReference type="ARBA" id="ARBA00023136"/>
    </source>
</evidence>
<sequence>MMNSIRALALSMDNIRIKKKLIISFILVVFVPVLIVGIFLTVAFRQNVLDQATQQITNNVERIKKQTFDIIRMPIEISDKLLVDSRLTNVVNTQYDSTFEVVKAFWDYRDFRDYIQLYSEIYNIRFYTTNMTILDNWEFLKVTDAIKEKPWYQSAQGEEGIHWGYIGDETKNNRNYLSLIRKITFPTYRTNGVLVIGVNQVELNAMVSQEPFDTMIIDDHGFMVAAKNPDWIGKNIDDLDFASQLTDKAEGTYAFKYDGKPSKIVIEDLMPDSSRNGLKIVSVFTIDSIVSGANRISLLGFGIIMLSLVIAFILIYIFSSILAKRMLVLNKDMNKVAMGDLNVISHVTGNDEIGILSKQFNNMVVSIRGLMDEVSESHKQQAQLQLRQKEIKLKMMASQINPHFLFNALESIRMKAHIKGETEISSIVRMLGKMIRRNLEIGTRKIALKDELEIVRCYLEIQKFRYGNDRLTFRLEVDPTGQDIEVPPLIIQPLIENAVVHGLENIAEGGFVLLTTQLIDQKLRVEVSDNGVGISEMKINEIKASLHDMEEDEEYRIGLRNVHQRLVMIYGEGVGLTLTSELGAGTRITFEIPIGGHSFA</sequence>
<keyword evidence="7" id="KW-1133">Transmembrane helix</keyword>
<comment type="subcellular location">
    <subcellularLocation>
        <location evidence="1">Cell membrane</location>
        <topology evidence="1">Multi-pass membrane protein</topology>
    </subcellularLocation>
</comment>
<dbReference type="InterPro" id="IPR003594">
    <property type="entry name" value="HATPase_dom"/>
</dbReference>
<organism evidence="9 10">
    <name type="scientific">Paenibacillus endophyticus</name>
    <dbReference type="NCBI Taxonomy" id="1294268"/>
    <lineage>
        <taxon>Bacteria</taxon>
        <taxon>Bacillati</taxon>
        <taxon>Bacillota</taxon>
        <taxon>Bacilli</taxon>
        <taxon>Bacillales</taxon>
        <taxon>Paenibacillaceae</taxon>
        <taxon>Paenibacillus</taxon>
    </lineage>
</organism>
<dbReference type="RefSeq" id="WP_246431765.1">
    <property type="nucleotide sequence ID" value="NZ_CBCSLB010000015.1"/>
</dbReference>
<keyword evidence="3" id="KW-0597">Phosphoprotein</keyword>
<evidence type="ECO:0000256" key="7">
    <source>
        <dbReference type="SAM" id="Phobius"/>
    </source>
</evidence>
<dbReference type="SUPFAM" id="SSF158472">
    <property type="entry name" value="HAMP domain-like"/>
    <property type="match status" value="1"/>
</dbReference>
<dbReference type="GO" id="GO:0000155">
    <property type="term" value="F:phosphorelay sensor kinase activity"/>
    <property type="evidence" value="ECO:0007669"/>
    <property type="project" value="InterPro"/>
</dbReference>
<dbReference type="SUPFAM" id="SSF55874">
    <property type="entry name" value="ATPase domain of HSP90 chaperone/DNA topoisomerase II/histidine kinase"/>
    <property type="match status" value="1"/>
</dbReference>
<dbReference type="Pfam" id="PF06580">
    <property type="entry name" value="His_kinase"/>
    <property type="match status" value="1"/>
</dbReference>
<gene>
    <name evidence="9" type="ORF">FHS16_003156</name>
</gene>
<keyword evidence="10" id="KW-1185">Reference proteome</keyword>
<dbReference type="SMART" id="SM00304">
    <property type="entry name" value="HAMP"/>
    <property type="match status" value="1"/>
</dbReference>
<keyword evidence="6 7" id="KW-0472">Membrane</keyword>
<keyword evidence="7" id="KW-0812">Transmembrane</keyword>
<feature type="transmembrane region" description="Helical" evidence="7">
    <location>
        <begin position="21"/>
        <end position="44"/>
    </location>
</feature>
<dbReference type="SMART" id="SM00387">
    <property type="entry name" value="HATPase_c"/>
    <property type="match status" value="1"/>
</dbReference>
<dbReference type="InterPro" id="IPR036890">
    <property type="entry name" value="HATPase_C_sf"/>
</dbReference>
<evidence type="ECO:0000313" key="9">
    <source>
        <dbReference type="EMBL" id="MBB3153097.1"/>
    </source>
</evidence>
<dbReference type="InterPro" id="IPR050640">
    <property type="entry name" value="Bact_2-comp_sensor_kinase"/>
</dbReference>
<dbReference type="EC" id="2.7.13.3" evidence="9"/>
<evidence type="ECO:0000256" key="3">
    <source>
        <dbReference type="ARBA" id="ARBA00022553"/>
    </source>
</evidence>
<accession>A0A7W5C8S6</accession>
<evidence type="ECO:0000313" key="10">
    <source>
        <dbReference type="Proteomes" id="UP000518605"/>
    </source>
</evidence>
<protein>
    <submittedName>
        <fullName evidence="9">Two-component system sensor histidine kinase YesM</fullName>
        <ecNumber evidence="9">2.7.13.3</ecNumber>
    </submittedName>
</protein>